<dbReference type="RefSeq" id="WP_305105903.1">
    <property type="nucleotide sequence ID" value="NZ_JAUTWS010000023.1"/>
</dbReference>
<evidence type="ECO:0000259" key="1">
    <source>
        <dbReference type="Pfam" id="PF06890"/>
    </source>
</evidence>
<sequence>MQDLTRIFRRVQNVIRLAKTTATTIEKGVIQRVQARFNPLEVGDRNSMQTYGFASALPVGSDVVVVNVSGDNSNGIIVASNHQGSRPKNMVTNEVRIYNLEGTVIQVKAGEVNITAATKVNITTPEVTMSGKLTVAGDVVSTGGDVKAATISLKQHVHQNTQPGNGLSGAPKP</sequence>
<evidence type="ECO:0000313" key="3">
    <source>
        <dbReference type="Proteomes" id="UP001243009"/>
    </source>
</evidence>
<reference evidence="2 3" key="1">
    <citation type="submission" date="2023-08" db="EMBL/GenBank/DDBJ databases">
        <title>The draft genome sequence of Paracraurococcus sp. LOR1-02.</title>
        <authorList>
            <person name="Kingkaew E."/>
            <person name="Tanasupawat S."/>
        </authorList>
    </citation>
    <scope>NUCLEOTIDE SEQUENCE [LARGE SCALE GENOMIC DNA]</scope>
    <source>
        <strain evidence="2 3">LOR1-02</strain>
    </source>
</reference>
<name>A0ABT9E4X2_9PROT</name>
<accession>A0ABT9E4X2</accession>
<dbReference type="InterPro" id="IPR053861">
    <property type="entry name" value="Phage_Mu_Gp45_N"/>
</dbReference>
<dbReference type="EMBL" id="JAUTWS010000023">
    <property type="protein sequence ID" value="MDO9711045.1"/>
    <property type="molecule type" value="Genomic_DNA"/>
</dbReference>
<gene>
    <name evidence="2" type="ORF">Q7A36_22020</name>
</gene>
<protein>
    <submittedName>
        <fullName evidence="2">Phage baseplate assembly protein</fullName>
    </submittedName>
</protein>
<comment type="caution">
    <text evidence="2">The sequence shown here is derived from an EMBL/GenBank/DDBJ whole genome shotgun (WGS) entry which is preliminary data.</text>
</comment>
<dbReference type="Proteomes" id="UP001243009">
    <property type="component" value="Unassembled WGS sequence"/>
</dbReference>
<feature type="domain" description="Bacteriophage Mu Gp45 N-terminal" evidence="1">
    <location>
        <begin position="26"/>
        <end position="83"/>
    </location>
</feature>
<keyword evidence="3" id="KW-1185">Reference proteome</keyword>
<proteinExistence type="predicted"/>
<dbReference type="Pfam" id="PF06890">
    <property type="entry name" value="Phage_Mu_Gp45"/>
    <property type="match status" value="1"/>
</dbReference>
<evidence type="ECO:0000313" key="2">
    <source>
        <dbReference type="EMBL" id="MDO9711045.1"/>
    </source>
</evidence>
<organism evidence="2 3">
    <name type="scientific">Paracraurococcus lichenis</name>
    <dbReference type="NCBI Taxonomy" id="3064888"/>
    <lineage>
        <taxon>Bacteria</taxon>
        <taxon>Pseudomonadati</taxon>
        <taxon>Pseudomonadota</taxon>
        <taxon>Alphaproteobacteria</taxon>
        <taxon>Acetobacterales</taxon>
        <taxon>Roseomonadaceae</taxon>
        <taxon>Paracraurococcus</taxon>
    </lineage>
</organism>